<comment type="subcellular location">
    <subcellularLocation>
        <location evidence="1">Cell membrane</location>
        <topology evidence="1">Multi-pass membrane protein</topology>
    </subcellularLocation>
</comment>
<keyword evidence="5 6" id="KW-0472">Membrane</keyword>
<feature type="transmembrane region" description="Helical" evidence="6">
    <location>
        <begin position="300"/>
        <end position="324"/>
    </location>
</feature>
<dbReference type="Pfam" id="PF13440">
    <property type="entry name" value="Polysacc_synt_3"/>
    <property type="match status" value="1"/>
</dbReference>
<dbReference type="GO" id="GO:0005886">
    <property type="term" value="C:plasma membrane"/>
    <property type="evidence" value="ECO:0007669"/>
    <property type="project" value="UniProtKB-SubCell"/>
</dbReference>
<feature type="transmembrane region" description="Helical" evidence="6">
    <location>
        <begin position="330"/>
        <end position="350"/>
    </location>
</feature>
<evidence type="ECO:0000256" key="4">
    <source>
        <dbReference type="ARBA" id="ARBA00022989"/>
    </source>
</evidence>
<evidence type="ECO:0000256" key="1">
    <source>
        <dbReference type="ARBA" id="ARBA00004651"/>
    </source>
</evidence>
<proteinExistence type="predicted"/>
<dbReference type="PANTHER" id="PTHR30250:SF11">
    <property type="entry name" value="O-ANTIGEN TRANSPORTER-RELATED"/>
    <property type="match status" value="1"/>
</dbReference>
<name>A0A4Z0XWE5_9FIRM</name>
<feature type="transmembrane region" description="Helical" evidence="6">
    <location>
        <begin position="54"/>
        <end position="75"/>
    </location>
</feature>
<dbReference type="PANTHER" id="PTHR30250">
    <property type="entry name" value="PST FAMILY PREDICTED COLANIC ACID TRANSPORTER"/>
    <property type="match status" value="1"/>
</dbReference>
<evidence type="ECO:0000256" key="2">
    <source>
        <dbReference type="ARBA" id="ARBA00022475"/>
    </source>
</evidence>
<protein>
    <submittedName>
        <fullName evidence="7">Polysaccharide biosynthesis protein</fullName>
    </submittedName>
</protein>
<dbReference type="InterPro" id="IPR050833">
    <property type="entry name" value="Poly_Biosynth_Transport"/>
</dbReference>
<evidence type="ECO:0000256" key="3">
    <source>
        <dbReference type="ARBA" id="ARBA00022692"/>
    </source>
</evidence>
<feature type="transmembrane region" description="Helical" evidence="6">
    <location>
        <begin position="179"/>
        <end position="198"/>
    </location>
</feature>
<comment type="caution">
    <text evidence="7">The sequence shown here is derived from an EMBL/GenBank/DDBJ whole genome shotgun (WGS) entry which is preliminary data.</text>
</comment>
<keyword evidence="2" id="KW-1003">Cell membrane</keyword>
<feature type="transmembrane region" description="Helical" evidence="6">
    <location>
        <begin position="362"/>
        <end position="384"/>
    </location>
</feature>
<evidence type="ECO:0000256" key="5">
    <source>
        <dbReference type="ARBA" id="ARBA00023136"/>
    </source>
</evidence>
<dbReference type="Proteomes" id="UP000297714">
    <property type="component" value="Unassembled WGS sequence"/>
</dbReference>
<feature type="transmembrane region" description="Helical" evidence="6">
    <location>
        <begin position="154"/>
        <end position="173"/>
    </location>
</feature>
<evidence type="ECO:0000256" key="6">
    <source>
        <dbReference type="SAM" id="Phobius"/>
    </source>
</evidence>
<reference evidence="7 8" key="1">
    <citation type="submission" date="2019-04" db="EMBL/GenBank/DDBJ databases">
        <authorList>
            <person name="Poehlein A."/>
            <person name="Bengelsdorf F.R."/>
            <person name="Duerre P."/>
            <person name="Daniel R."/>
        </authorList>
    </citation>
    <scope>NUCLEOTIDE SEQUENCE [LARGE SCALE GENOMIC DNA]</scope>
    <source>
        <strain evidence="7 8">BS-1</strain>
    </source>
</reference>
<sequence length="437" mass="48254">MKDKKEPKIRSSIVRDALSTFGTTLFGAVMGFVSSLVITGILDPASKGYITQLQYVGTLLVTFLSMSVSSAVIYYTSRYGLKNVRKALTTICIWIIVLIAVVGFASVFILRDSYFADTPFLYSALAVVYGVFSFLSTIYTCVLRGENKFSAYNIITLIQRILTTVFAFSVFFWKTPMVIILSSILIMVAMIFMCIFALRRGPEQEIPEENDIVVGAGAIVKYSLKSHISNILTYLNTYAANFIVKGYYKVAALGVYSFASTLMEQVWLLPNAVSMVIMSRIAGMRVQEDKVKLTLMSCKIVTYITFICAFLLTVVAQVFVPIIFPKYIAAVPALRILIVGSIFITYAKVLNNSIAAYGKPELNIIPTAIGVAFNIIFSFLLIPGLGINGAALSTSVSLTAQGVTSIVIFCRFTQTPFYKLLFPSKEEIAIVKRVLKR</sequence>
<accession>A0A4Z0XWE5</accession>
<feature type="transmembrane region" description="Helical" evidence="6">
    <location>
        <begin position="21"/>
        <end position="42"/>
    </location>
</feature>
<feature type="transmembrane region" description="Helical" evidence="6">
    <location>
        <begin position="121"/>
        <end position="142"/>
    </location>
</feature>
<dbReference type="EMBL" id="SRMQ01000011">
    <property type="protein sequence ID" value="TGJ75759.1"/>
    <property type="molecule type" value="Genomic_DNA"/>
</dbReference>
<dbReference type="RefSeq" id="WP_167875223.1">
    <property type="nucleotide sequence ID" value="NZ_JAJUFJ010000003.1"/>
</dbReference>
<gene>
    <name evidence="7" type="ORF">CAGA_21370</name>
</gene>
<dbReference type="AlphaFoldDB" id="A0A4Z0XWE5"/>
<feature type="transmembrane region" description="Helical" evidence="6">
    <location>
        <begin position="87"/>
        <end position="109"/>
    </location>
</feature>
<keyword evidence="8" id="KW-1185">Reference proteome</keyword>
<organism evidence="7 8">
    <name type="scientific">Caproiciproducens galactitolivorans</name>
    <dbReference type="NCBI Taxonomy" id="642589"/>
    <lineage>
        <taxon>Bacteria</taxon>
        <taxon>Bacillati</taxon>
        <taxon>Bacillota</taxon>
        <taxon>Clostridia</taxon>
        <taxon>Eubacteriales</taxon>
        <taxon>Acutalibacteraceae</taxon>
        <taxon>Caproiciproducens</taxon>
    </lineage>
</organism>
<keyword evidence="3 6" id="KW-0812">Transmembrane</keyword>
<evidence type="ECO:0000313" key="7">
    <source>
        <dbReference type="EMBL" id="TGJ75759.1"/>
    </source>
</evidence>
<feature type="transmembrane region" description="Helical" evidence="6">
    <location>
        <begin position="390"/>
        <end position="410"/>
    </location>
</feature>
<evidence type="ECO:0000313" key="8">
    <source>
        <dbReference type="Proteomes" id="UP000297714"/>
    </source>
</evidence>
<keyword evidence="4 6" id="KW-1133">Transmembrane helix</keyword>